<evidence type="ECO:0000256" key="1">
    <source>
        <dbReference type="SAM" id="MobiDB-lite"/>
    </source>
</evidence>
<evidence type="ECO:0000313" key="2">
    <source>
        <dbReference type="EMBL" id="KIK51328.1"/>
    </source>
</evidence>
<sequence>MTSIQNTIILSGSEQRIERMQRFHPSSLPSLSPTPSTSSSPILAQPRLRSCLSPDPGGEESGVDGFKSNVKTVPLRSDDRREEKFSPPEAAFPDCVQLKIVFSNFYTLLDGSIWCKC</sequence>
<evidence type="ECO:0000313" key="3">
    <source>
        <dbReference type="Proteomes" id="UP000053593"/>
    </source>
</evidence>
<dbReference type="HOGENOM" id="CLU_2085087_0_0_1"/>
<name>A0A0D0C942_9AGAR</name>
<feature type="compositionally biased region" description="Low complexity" evidence="1">
    <location>
        <begin position="25"/>
        <end position="41"/>
    </location>
</feature>
<keyword evidence="3" id="KW-1185">Reference proteome</keyword>
<feature type="compositionally biased region" description="Basic and acidic residues" evidence="1">
    <location>
        <begin position="76"/>
        <end position="86"/>
    </location>
</feature>
<gene>
    <name evidence="2" type="ORF">GYMLUDRAFT_252172</name>
</gene>
<proteinExistence type="predicted"/>
<feature type="region of interest" description="Disordered" evidence="1">
    <location>
        <begin position="20"/>
        <end position="87"/>
    </location>
</feature>
<protein>
    <submittedName>
        <fullName evidence="2">Uncharacterized protein</fullName>
    </submittedName>
</protein>
<accession>A0A0D0C942</accession>
<dbReference type="EMBL" id="KN834866">
    <property type="protein sequence ID" value="KIK51328.1"/>
    <property type="molecule type" value="Genomic_DNA"/>
</dbReference>
<organism evidence="2 3">
    <name type="scientific">Collybiopsis luxurians FD-317 M1</name>
    <dbReference type="NCBI Taxonomy" id="944289"/>
    <lineage>
        <taxon>Eukaryota</taxon>
        <taxon>Fungi</taxon>
        <taxon>Dikarya</taxon>
        <taxon>Basidiomycota</taxon>
        <taxon>Agaricomycotina</taxon>
        <taxon>Agaricomycetes</taxon>
        <taxon>Agaricomycetidae</taxon>
        <taxon>Agaricales</taxon>
        <taxon>Marasmiineae</taxon>
        <taxon>Omphalotaceae</taxon>
        <taxon>Collybiopsis</taxon>
        <taxon>Collybiopsis luxurians</taxon>
    </lineage>
</organism>
<reference evidence="2 3" key="1">
    <citation type="submission" date="2014-04" db="EMBL/GenBank/DDBJ databases">
        <title>Evolutionary Origins and Diversification of the Mycorrhizal Mutualists.</title>
        <authorList>
            <consortium name="DOE Joint Genome Institute"/>
            <consortium name="Mycorrhizal Genomics Consortium"/>
            <person name="Kohler A."/>
            <person name="Kuo A."/>
            <person name="Nagy L.G."/>
            <person name="Floudas D."/>
            <person name="Copeland A."/>
            <person name="Barry K.W."/>
            <person name="Cichocki N."/>
            <person name="Veneault-Fourrey C."/>
            <person name="LaButti K."/>
            <person name="Lindquist E.A."/>
            <person name="Lipzen A."/>
            <person name="Lundell T."/>
            <person name="Morin E."/>
            <person name="Murat C."/>
            <person name="Riley R."/>
            <person name="Ohm R."/>
            <person name="Sun H."/>
            <person name="Tunlid A."/>
            <person name="Henrissat B."/>
            <person name="Grigoriev I.V."/>
            <person name="Hibbett D.S."/>
            <person name="Martin F."/>
        </authorList>
    </citation>
    <scope>NUCLEOTIDE SEQUENCE [LARGE SCALE GENOMIC DNA]</scope>
    <source>
        <strain evidence="2 3">FD-317 M1</strain>
    </source>
</reference>
<dbReference type="Proteomes" id="UP000053593">
    <property type="component" value="Unassembled WGS sequence"/>
</dbReference>
<dbReference type="AlphaFoldDB" id="A0A0D0C942"/>